<dbReference type="Proteomes" id="UP000006281">
    <property type="component" value="Chromosome"/>
</dbReference>
<keyword evidence="4" id="KW-1185">Reference proteome</keyword>
<accession>K0JW59</accession>
<dbReference type="BioCyc" id="SESP1179773:BN6_RS42935-MONOMER"/>
<evidence type="ECO:0000313" key="3">
    <source>
        <dbReference type="EMBL" id="CCH30266.1"/>
    </source>
</evidence>
<dbReference type="KEGG" id="sesp:BN6_29560"/>
<dbReference type="eggNOG" id="ENOG502ZA6V">
    <property type="taxonomic scope" value="Bacteria"/>
</dbReference>
<dbReference type="PATRIC" id="fig|1179773.3.peg.2950"/>
<dbReference type="HOGENOM" id="CLU_015309_0_0_11"/>
<feature type="domain" description="Agd3 CBM87" evidence="2">
    <location>
        <begin position="87"/>
        <end position="181"/>
    </location>
</feature>
<dbReference type="STRING" id="1179773.BN6_29560"/>
<evidence type="ECO:0000256" key="1">
    <source>
        <dbReference type="SAM" id="SignalP"/>
    </source>
</evidence>
<protein>
    <recommendedName>
        <fullName evidence="2">Agd3 CBM87 domain-containing protein</fullName>
    </recommendedName>
</protein>
<keyword evidence="1" id="KW-0732">Signal</keyword>
<evidence type="ECO:0000259" key="2">
    <source>
        <dbReference type="Pfam" id="PF25116"/>
    </source>
</evidence>
<dbReference type="AlphaFoldDB" id="K0JW59"/>
<feature type="chain" id="PRO_5003833916" description="Agd3 CBM87 domain-containing protein" evidence="1">
    <location>
        <begin position="34"/>
        <end position="701"/>
    </location>
</feature>
<sequence length="701" mass="76440">MVSNTVGSKRLGSFLATLVVVAAGLLPAAGVAAAEGGRHHRHGLVLGEVARPKPARPTPTVERDGPIAPVAHAPALLPADKVALRPLVIGLDAADFGLPTWKAVLDRTGSPYDVLLAKSEPLTPARLVNADGTGRYSAILLTDNALLHPNGSGDYVSAFDTTEWRTLWGYEAAFRVRQASLFTSWGTFPEDYCLRPGVEGGSTEKFSAKLTDAGGKLFDYLKPTATVPITDSYVYRSVLAPGCAAEPLLKIGDYVVGVTSTSTDGRERAALTFTSDQYLAQTDLLGYGLLRWATRGVLLGESRHWINVDVDDLFNFTDHLYPDGHLETDPGYRMTGADIASSEAQQRALRSSPMAAGFTLNLPYNGSGVDDEAPSQCEDADTPDPLTSYSRCLSRSFRWLNHTVNHPELNFTDYDTARDEIEDNLDIGRDIGLTVPTDVLKTPAYSGLGVYNPNPDAPDTDPPTDFGLAKSNKSMLDAAYDVGVRYLHGNMSFPSHVPSCFNCGIKHPLRPELLVVPDWPTNIGYHTTAPAEQTLFYNSFYGPKGKFPFHDHDLSYTEMVDYEAEVALHHVMSGSAYAHTLHQGNLRQYASGRNLTFDWLKVVVAKYSERYQVPLRNPDWPALARYVQARTQHHAEITAKRDPVWNKSDNTITFTPATTGSLFLTGATAPSGETDRYGTDRITRVPIKAGARVVATAVPRR</sequence>
<name>K0JW59_SACES</name>
<evidence type="ECO:0000313" key="4">
    <source>
        <dbReference type="Proteomes" id="UP000006281"/>
    </source>
</evidence>
<dbReference type="InterPro" id="IPR056827">
    <property type="entry name" value="CBM87_Agd3"/>
</dbReference>
<reference evidence="3 4" key="1">
    <citation type="journal article" date="2012" name="BMC Genomics">
        <title>Complete genome sequence of Saccharothrix espanaensis DSM 44229T and comparison to the other completely sequenced Pseudonocardiaceae.</title>
        <authorList>
            <person name="Strobel T."/>
            <person name="Al-Dilaimi A."/>
            <person name="Blom J."/>
            <person name="Gessner A."/>
            <person name="Kalinowski J."/>
            <person name="Luzhetska M."/>
            <person name="Puhler A."/>
            <person name="Szczepanowski R."/>
            <person name="Bechthold A."/>
            <person name="Ruckert C."/>
        </authorList>
    </citation>
    <scope>NUCLEOTIDE SEQUENCE [LARGE SCALE GENOMIC DNA]</scope>
    <source>
        <strain evidence="4">ATCC 51144 / DSM 44229 / JCM 9112 / NBRC 15066 / NRRL 15764</strain>
    </source>
</reference>
<organism evidence="3 4">
    <name type="scientific">Saccharothrix espanaensis (strain ATCC 51144 / DSM 44229 / JCM 9112 / NBRC 15066 / NRRL 15764)</name>
    <dbReference type="NCBI Taxonomy" id="1179773"/>
    <lineage>
        <taxon>Bacteria</taxon>
        <taxon>Bacillati</taxon>
        <taxon>Actinomycetota</taxon>
        <taxon>Actinomycetes</taxon>
        <taxon>Pseudonocardiales</taxon>
        <taxon>Pseudonocardiaceae</taxon>
        <taxon>Saccharothrix</taxon>
    </lineage>
</organism>
<dbReference type="EMBL" id="HE804045">
    <property type="protein sequence ID" value="CCH30266.1"/>
    <property type="molecule type" value="Genomic_DNA"/>
</dbReference>
<gene>
    <name evidence="3" type="ordered locus">BN6_29560</name>
</gene>
<dbReference type="Pfam" id="PF25116">
    <property type="entry name" value="CBM87_Agd3"/>
    <property type="match status" value="1"/>
</dbReference>
<feature type="signal peptide" evidence="1">
    <location>
        <begin position="1"/>
        <end position="33"/>
    </location>
</feature>
<proteinExistence type="predicted"/>